<reference evidence="2" key="1">
    <citation type="submission" date="2013-04" db="EMBL/GenBank/DDBJ databases">
        <authorList>
            <person name="Qu J."/>
            <person name="Murali S.C."/>
            <person name="Bandaranaike D."/>
            <person name="Bellair M."/>
            <person name="Blankenburg K."/>
            <person name="Chao H."/>
            <person name="Dinh H."/>
            <person name="Doddapaneni H."/>
            <person name="Downs B."/>
            <person name="Dugan-Rocha S."/>
            <person name="Elkadiri S."/>
            <person name="Gnanaolivu R.D."/>
            <person name="Hernandez B."/>
            <person name="Javaid M."/>
            <person name="Jayaseelan J.C."/>
            <person name="Lee S."/>
            <person name="Li M."/>
            <person name="Ming W."/>
            <person name="Munidasa M."/>
            <person name="Muniz J."/>
            <person name="Nguyen L."/>
            <person name="Ongeri F."/>
            <person name="Osuji N."/>
            <person name="Pu L.-L."/>
            <person name="Puazo M."/>
            <person name="Qu C."/>
            <person name="Quiroz J."/>
            <person name="Raj R."/>
            <person name="Weissenberger G."/>
            <person name="Xin Y."/>
            <person name="Zou X."/>
            <person name="Han Y."/>
            <person name="Richards S."/>
            <person name="Worley K."/>
            <person name="Muzny D."/>
            <person name="Gibbs R."/>
        </authorList>
    </citation>
    <scope>NUCLEOTIDE SEQUENCE</scope>
    <source>
        <strain evidence="2">Sampled in the wild</strain>
    </source>
</reference>
<organism evidence="2 3">
    <name type="scientific">Ladona fulva</name>
    <name type="common">Scarce chaser dragonfly</name>
    <name type="synonym">Libellula fulva</name>
    <dbReference type="NCBI Taxonomy" id="123851"/>
    <lineage>
        <taxon>Eukaryota</taxon>
        <taxon>Metazoa</taxon>
        <taxon>Ecdysozoa</taxon>
        <taxon>Arthropoda</taxon>
        <taxon>Hexapoda</taxon>
        <taxon>Insecta</taxon>
        <taxon>Pterygota</taxon>
        <taxon>Palaeoptera</taxon>
        <taxon>Odonata</taxon>
        <taxon>Epiprocta</taxon>
        <taxon>Anisoptera</taxon>
        <taxon>Libelluloidea</taxon>
        <taxon>Libellulidae</taxon>
        <taxon>Ladona</taxon>
    </lineage>
</organism>
<dbReference type="EMBL" id="KZ308139">
    <property type="protein sequence ID" value="KAG8222655.1"/>
    <property type="molecule type" value="Genomic_DNA"/>
</dbReference>
<evidence type="ECO:0000313" key="3">
    <source>
        <dbReference type="Proteomes" id="UP000792457"/>
    </source>
</evidence>
<protein>
    <submittedName>
        <fullName evidence="2">Uncharacterized protein</fullName>
    </submittedName>
</protein>
<dbReference type="Proteomes" id="UP000792457">
    <property type="component" value="Unassembled WGS sequence"/>
</dbReference>
<feature type="region of interest" description="Disordered" evidence="1">
    <location>
        <begin position="52"/>
        <end position="86"/>
    </location>
</feature>
<evidence type="ECO:0000256" key="1">
    <source>
        <dbReference type="SAM" id="MobiDB-lite"/>
    </source>
</evidence>
<keyword evidence="3" id="KW-1185">Reference proteome</keyword>
<evidence type="ECO:0000313" key="2">
    <source>
        <dbReference type="EMBL" id="KAG8222655.1"/>
    </source>
</evidence>
<sequence>MIAEFEELIQVDGVWKHWTRSPSAYLGSPVFSFNAAENSRVGVGGGDARAVGLAGGKTDDGEEDGLKEGRNGRGREEEDLRGCTPL</sequence>
<comment type="caution">
    <text evidence="2">The sequence shown here is derived from an EMBL/GenBank/DDBJ whole genome shotgun (WGS) entry which is preliminary data.</text>
</comment>
<reference evidence="2" key="2">
    <citation type="submission" date="2017-10" db="EMBL/GenBank/DDBJ databases">
        <title>Ladona fulva Genome sequencing and assembly.</title>
        <authorList>
            <person name="Murali S."/>
            <person name="Richards S."/>
            <person name="Bandaranaike D."/>
            <person name="Bellair M."/>
            <person name="Blankenburg K."/>
            <person name="Chao H."/>
            <person name="Dinh H."/>
            <person name="Doddapaneni H."/>
            <person name="Dugan-Rocha S."/>
            <person name="Elkadiri S."/>
            <person name="Gnanaolivu R."/>
            <person name="Hernandez B."/>
            <person name="Skinner E."/>
            <person name="Javaid M."/>
            <person name="Lee S."/>
            <person name="Li M."/>
            <person name="Ming W."/>
            <person name="Munidasa M."/>
            <person name="Muniz J."/>
            <person name="Nguyen L."/>
            <person name="Hughes D."/>
            <person name="Osuji N."/>
            <person name="Pu L.-L."/>
            <person name="Puazo M."/>
            <person name="Qu C."/>
            <person name="Quiroz J."/>
            <person name="Raj R."/>
            <person name="Weissenberger G."/>
            <person name="Xin Y."/>
            <person name="Zou X."/>
            <person name="Han Y."/>
            <person name="Worley K."/>
            <person name="Muzny D."/>
            <person name="Gibbs R."/>
        </authorList>
    </citation>
    <scope>NUCLEOTIDE SEQUENCE</scope>
    <source>
        <strain evidence="2">Sampled in the wild</strain>
    </source>
</reference>
<proteinExistence type="predicted"/>
<gene>
    <name evidence="2" type="ORF">J437_LFUL003777</name>
</gene>
<dbReference type="AlphaFoldDB" id="A0A8K0JU02"/>
<accession>A0A8K0JU02</accession>
<name>A0A8K0JU02_LADFU</name>
<feature type="compositionally biased region" description="Basic and acidic residues" evidence="1">
    <location>
        <begin position="64"/>
        <end position="86"/>
    </location>
</feature>